<proteinExistence type="predicted"/>
<evidence type="ECO:0000313" key="2">
    <source>
        <dbReference type="EMBL" id="CAD9120028.1"/>
    </source>
</evidence>
<keyword evidence="1" id="KW-0472">Membrane</keyword>
<accession>A0A7S1Q4K6</accession>
<keyword evidence="1" id="KW-1133">Transmembrane helix</keyword>
<keyword evidence="1" id="KW-0812">Transmembrane</keyword>
<feature type="transmembrane region" description="Helical" evidence="1">
    <location>
        <begin position="65"/>
        <end position="92"/>
    </location>
</feature>
<organism evidence="2">
    <name type="scientific">Neobodo designis</name>
    <name type="common">Flagellated protozoan</name>
    <name type="synonym">Bodo designis</name>
    <dbReference type="NCBI Taxonomy" id="312471"/>
    <lineage>
        <taxon>Eukaryota</taxon>
        <taxon>Discoba</taxon>
        <taxon>Euglenozoa</taxon>
        <taxon>Kinetoplastea</taxon>
        <taxon>Metakinetoplastina</taxon>
        <taxon>Neobodonida</taxon>
        <taxon>Neobodo</taxon>
    </lineage>
</organism>
<evidence type="ECO:0000256" key="1">
    <source>
        <dbReference type="SAM" id="Phobius"/>
    </source>
</evidence>
<dbReference type="AlphaFoldDB" id="A0A7S1Q4K6"/>
<gene>
    <name evidence="2" type="ORF">NDES1114_LOCUS16846</name>
</gene>
<protein>
    <submittedName>
        <fullName evidence="2">Uncharacterized protein</fullName>
    </submittedName>
</protein>
<reference evidence="2" key="1">
    <citation type="submission" date="2021-01" db="EMBL/GenBank/DDBJ databases">
        <authorList>
            <person name="Corre E."/>
            <person name="Pelletier E."/>
            <person name="Niang G."/>
            <person name="Scheremetjew M."/>
            <person name="Finn R."/>
            <person name="Kale V."/>
            <person name="Holt S."/>
            <person name="Cochrane G."/>
            <person name="Meng A."/>
            <person name="Brown T."/>
            <person name="Cohen L."/>
        </authorList>
    </citation>
    <scope>NUCLEOTIDE SEQUENCE</scope>
    <source>
        <strain evidence="2">CCAP 1951/1</strain>
    </source>
</reference>
<dbReference type="EMBL" id="HBGF01025458">
    <property type="protein sequence ID" value="CAD9120028.1"/>
    <property type="molecule type" value="Transcribed_RNA"/>
</dbReference>
<sequence length="136" mass="15729">MLSRSAPRLGGRGLPIHEWWLKGVPKRTWPMRDGVKHPAFAPGPGGWWIGKYYMGWPLTVPFELYFYRVPFTMTAVLIFYDMTLGLPAWVFLNKEKMPGTSSHFFFGNNGGIPHHFWQYQDGFYVPNHSGVPRMIP</sequence>
<name>A0A7S1Q4K6_NEODS</name>